<dbReference type="InterPro" id="IPR053925">
    <property type="entry name" value="RecX_HTH_3rd"/>
</dbReference>
<feature type="domain" description="RecX second three-helical" evidence="6">
    <location>
        <begin position="51"/>
        <end position="92"/>
    </location>
</feature>
<evidence type="ECO:0000259" key="6">
    <source>
        <dbReference type="Pfam" id="PF02631"/>
    </source>
</evidence>
<dbReference type="Pfam" id="PF02631">
    <property type="entry name" value="RecX_HTH2"/>
    <property type="match status" value="1"/>
</dbReference>
<dbReference type="AlphaFoldDB" id="A0A6V8MGP6"/>
<evidence type="ECO:0000259" key="7">
    <source>
        <dbReference type="Pfam" id="PF21981"/>
    </source>
</evidence>
<accession>A0A6V8MGP6</accession>
<comment type="subcellular location">
    <subcellularLocation>
        <location evidence="1 5">Cytoplasm</location>
    </subcellularLocation>
</comment>
<dbReference type="PANTHER" id="PTHR33602:SF1">
    <property type="entry name" value="REGULATORY PROTEIN RECX FAMILY PROTEIN"/>
    <property type="match status" value="1"/>
</dbReference>
<dbReference type="EMBL" id="BLXX01000003">
    <property type="protein sequence ID" value="GFO59161.1"/>
    <property type="molecule type" value="Genomic_DNA"/>
</dbReference>
<feature type="domain" description="RecX third three-helical" evidence="7">
    <location>
        <begin position="104"/>
        <end position="147"/>
    </location>
</feature>
<dbReference type="GO" id="GO:0006282">
    <property type="term" value="P:regulation of DNA repair"/>
    <property type="evidence" value="ECO:0007669"/>
    <property type="project" value="UniProtKB-UniRule"/>
</dbReference>
<name>A0A6V8MGP6_9BACT</name>
<protein>
    <recommendedName>
        <fullName evidence="3 5">Regulatory protein RecX</fullName>
    </recommendedName>
</protein>
<evidence type="ECO:0000313" key="10">
    <source>
        <dbReference type="Proteomes" id="UP000556026"/>
    </source>
</evidence>
<dbReference type="Proteomes" id="UP000556026">
    <property type="component" value="Unassembled WGS sequence"/>
</dbReference>
<dbReference type="InterPro" id="IPR053924">
    <property type="entry name" value="RecX_HTH_2nd"/>
</dbReference>
<dbReference type="Pfam" id="PF21982">
    <property type="entry name" value="RecX_HTH1"/>
    <property type="match status" value="1"/>
</dbReference>
<comment type="caution">
    <text evidence="9">The sequence shown here is derived from an EMBL/GenBank/DDBJ whole genome shotgun (WGS) entry which is preliminary data.</text>
</comment>
<evidence type="ECO:0000313" key="9">
    <source>
        <dbReference type="EMBL" id="GFO59161.1"/>
    </source>
</evidence>
<comment type="similarity">
    <text evidence="2 5">Belongs to the RecX family.</text>
</comment>
<keyword evidence="4 5" id="KW-0963">Cytoplasm</keyword>
<evidence type="ECO:0000256" key="5">
    <source>
        <dbReference type="HAMAP-Rule" id="MF_01114"/>
    </source>
</evidence>
<organism evidence="9 10">
    <name type="scientific">Geomonas silvestris</name>
    <dbReference type="NCBI Taxonomy" id="2740184"/>
    <lineage>
        <taxon>Bacteria</taxon>
        <taxon>Pseudomonadati</taxon>
        <taxon>Thermodesulfobacteriota</taxon>
        <taxon>Desulfuromonadia</taxon>
        <taxon>Geobacterales</taxon>
        <taxon>Geobacteraceae</taxon>
        <taxon>Geomonas</taxon>
    </lineage>
</organism>
<comment type="function">
    <text evidence="5">Modulates RecA activity.</text>
</comment>
<gene>
    <name evidence="5 9" type="primary">recX</name>
    <name evidence="9" type="ORF">GMST_14860</name>
</gene>
<dbReference type="Pfam" id="PF21981">
    <property type="entry name" value="RecX_HTH3"/>
    <property type="match status" value="1"/>
</dbReference>
<sequence>MRTSTPMESALRVLALRDHSEAELRRKLKEKGFSEGVEEAVARLKELGYLDDARFARSFAASAVRNGRGFGSRIKLELARRGVAEAVIRETLREIDEEFDEGTLLRETLERRFASFDAKSAPDKEKRKVVGYLSRKGFSLRAIFAALNYQSID</sequence>
<dbReference type="RefSeq" id="WP_246399277.1">
    <property type="nucleotide sequence ID" value="NZ_BLXX01000003.1"/>
</dbReference>
<evidence type="ECO:0000256" key="1">
    <source>
        <dbReference type="ARBA" id="ARBA00004496"/>
    </source>
</evidence>
<dbReference type="HAMAP" id="MF_01114">
    <property type="entry name" value="RecX"/>
    <property type="match status" value="1"/>
</dbReference>
<evidence type="ECO:0000259" key="8">
    <source>
        <dbReference type="Pfam" id="PF21982"/>
    </source>
</evidence>
<feature type="domain" description="RecX first three-helical" evidence="8">
    <location>
        <begin position="8"/>
        <end position="44"/>
    </location>
</feature>
<proteinExistence type="inferred from homology"/>
<dbReference type="GO" id="GO:0005737">
    <property type="term" value="C:cytoplasm"/>
    <property type="evidence" value="ECO:0007669"/>
    <property type="project" value="UniProtKB-SubCell"/>
</dbReference>
<evidence type="ECO:0000256" key="4">
    <source>
        <dbReference type="ARBA" id="ARBA00022490"/>
    </source>
</evidence>
<dbReference type="PANTHER" id="PTHR33602">
    <property type="entry name" value="REGULATORY PROTEIN RECX FAMILY PROTEIN"/>
    <property type="match status" value="1"/>
</dbReference>
<dbReference type="InterPro" id="IPR053926">
    <property type="entry name" value="RecX_HTH_1st"/>
</dbReference>
<dbReference type="Gene3D" id="1.10.10.10">
    <property type="entry name" value="Winged helix-like DNA-binding domain superfamily/Winged helix DNA-binding domain"/>
    <property type="match status" value="3"/>
</dbReference>
<dbReference type="InterPro" id="IPR003783">
    <property type="entry name" value="Regulatory_RecX"/>
</dbReference>
<reference evidence="10" key="1">
    <citation type="submission" date="2020-06" db="EMBL/GenBank/DDBJ databases">
        <title>Draft genomic sequence of Geomonas sp. Red330.</title>
        <authorList>
            <person name="Itoh H."/>
            <person name="Zhenxing X."/>
            <person name="Ushijima N."/>
            <person name="Masuda Y."/>
            <person name="Shiratori Y."/>
            <person name="Senoo K."/>
        </authorList>
    </citation>
    <scope>NUCLEOTIDE SEQUENCE [LARGE SCALE GENOMIC DNA]</scope>
    <source>
        <strain evidence="10">Red330</strain>
    </source>
</reference>
<dbReference type="InterPro" id="IPR036388">
    <property type="entry name" value="WH-like_DNA-bd_sf"/>
</dbReference>
<evidence type="ECO:0000256" key="2">
    <source>
        <dbReference type="ARBA" id="ARBA00009695"/>
    </source>
</evidence>
<evidence type="ECO:0000256" key="3">
    <source>
        <dbReference type="ARBA" id="ARBA00018111"/>
    </source>
</evidence>
<keyword evidence="10" id="KW-1185">Reference proteome</keyword>